<evidence type="ECO:0000313" key="4">
    <source>
        <dbReference type="EMBL" id="CAD8474570.1"/>
    </source>
</evidence>
<name>A0A6T7NB18_9CRYP</name>
<sequence>MSKGILSAYLFLVWQCVSLADRQHSDQVTTSLPRREMSIYRRLTCPIPNCLEIDGRSKPETYSTNKCKLCGKDDVLSMTTNDKASSSLSEQRSDTSQLHHATIDFTETVNTPEPLQLSTISDGWPVANSTWKSKYSEGQEDQGVRRIRQMPMLHSDVSSSADYANESPSDGSYTEIQDAEPKFSTAPVKTKMLRLTPDSLDLAVKIVKHCQACGKQCNGTWIMGYDAVHCSDFCLKLTESMLEKEDEMSMQNEIRAGIPTAGDEEYDPEHEDYISKTTAFKAA</sequence>
<keyword evidence="2" id="KW-0732">Signal</keyword>
<feature type="signal peptide" evidence="2">
    <location>
        <begin position="1"/>
        <end position="20"/>
    </location>
</feature>
<proteinExistence type="predicted"/>
<organism evidence="3">
    <name type="scientific">Hanusia phi</name>
    <dbReference type="NCBI Taxonomy" id="3032"/>
    <lineage>
        <taxon>Eukaryota</taxon>
        <taxon>Cryptophyceae</taxon>
        <taxon>Pyrenomonadales</taxon>
        <taxon>Geminigeraceae</taxon>
        <taxon>Hanusia</taxon>
    </lineage>
</organism>
<feature type="region of interest" description="Disordered" evidence="1">
    <location>
        <begin position="156"/>
        <end position="180"/>
    </location>
</feature>
<dbReference type="AlphaFoldDB" id="A0A6T7NB18"/>
<feature type="chain" id="PRO_5036191695" description="FCS-type domain-containing protein" evidence="2">
    <location>
        <begin position="21"/>
        <end position="283"/>
    </location>
</feature>
<accession>A0A6T7NB18</accession>
<gene>
    <name evidence="3" type="ORF">HPHI1048_LOCUS5320</name>
    <name evidence="4" type="ORF">HPHI1048_LOCUS5321</name>
</gene>
<protein>
    <recommendedName>
        <fullName evidence="5">FCS-type domain-containing protein</fullName>
    </recommendedName>
</protein>
<evidence type="ECO:0000256" key="2">
    <source>
        <dbReference type="SAM" id="SignalP"/>
    </source>
</evidence>
<reference evidence="3" key="1">
    <citation type="submission" date="2021-01" db="EMBL/GenBank/DDBJ databases">
        <authorList>
            <person name="Corre E."/>
            <person name="Pelletier E."/>
            <person name="Niang G."/>
            <person name="Scheremetjew M."/>
            <person name="Finn R."/>
            <person name="Kale V."/>
            <person name="Holt S."/>
            <person name="Cochrane G."/>
            <person name="Meng A."/>
            <person name="Brown T."/>
            <person name="Cohen L."/>
        </authorList>
    </citation>
    <scope>NUCLEOTIDE SEQUENCE</scope>
    <source>
        <strain evidence="3">CCMP325</strain>
    </source>
</reference>
<dbReference type="EMBL" id="HBEO01007583">
    <property type="protein sequence ID" value="CAD8474568.1"/>
    <property type="molecule type" value="Transcribed_RNA"/>
</dbReference>
<feature type="compositionally biased region" description="Polar residues" evidence="1">
    <location>
        <begin position="156"/>
        <end position="175"/>
    </location>
</feature>
<dbReference type="EMBL" id="HBEO01007584">
    <property type="protein sequence ID" value="CAD8474570.1"/>
    <property type="molecule type" value="Transcribed_RNA"/>
</dbReference>
<evidence type="ECO:0000313" key="3">
    <source>
        <dbReference type="EMBL" id="CAD8474568.1"/>
    </source>
</evidence>
<evidence type="ECO:0000256" key="1">
    <source>
        <dbReference type="SAM" id="MobiDB-lite"/>
    </source>
</evidence>
<evidence type="ECO:0008006" key="5">
    <source>
        <dbReference type="Google" id="ProtNLM"/>
    </source>
</evidence>